<keyword evidence="10" id="KW-0325">Glycoprotein</keyword>
<protein>
    <submittedName>
        <fullName evidence="13">Toll-like receptor 13</fullName>
    </submittedName>
</protein>
<reference evidence="13 14" key="1">
    <citation type="journal article" date="2017" name="Nat. Ecol. Evol.">
        <title>Scallop genome provides insights into evolution of bilaterian karyotype and development.</title>
        <authorList>
            <person name="Wang S."/>
            <person name="Zhang J."/>
            <person name="Jiao W."/>
            <person name="Li J."/>
            <person name="Xun X."/>
            <person name="Sun Y."/>
            <person name="Guo X."/>
            <person name="Huan P."/>
            <person name="Dong B."/>
            <person name="Zhang L."/>
            <person name="Hu X."/>
            <person name="Sun X."/>
            <person name="Wang J."/>
            <person name="Zhao C."/>
            <person name="Wang Y."/>
            <person name="Wang D."/>
            <person name="Huang X."/>
            <person name="Wang R."/>
            <person name="Lv J."/>
            <person name="Li Y."/>
            <person name="Zhang Z."/>
            <person name="Liu B."/>
            <person name="Lu W."/>
            <person name="Hui Y."/>
            <person name="Liang J."/>
            <person name="Zhou Z."/>
            <person name="Hou R."/>
            <person name="Li X."/>
            <person name="Liu Y."/>
            <person name="Li H."/>
            <person name="Ning X."/>
            <person name="Lin Y."/>
            <person name="Zhao L."/>
            <person name="Xing Q."/>
            <person name="Dou J."/>
            <person name="Li Y."/>
            <person name="Mao J."/>
            <person name="Guo H."/>
            <person name="Dou H."/>
            <person name="Li T."/>
            <person name="Mu C."/>
            <person name="Jiang W."/>
            <person name="Fu Q."/>
            <person name="Fu X."/>
            <person name="Miao Y."/>
            <person name="Liu J."/>
            <person name="Yu Q."/>
            <person name="Li R."/>
            <person name="Liao H."/>
            <person name="Li X."/>
            <person name="Kong Y."/>
            <person name="Jiang Z."/>
            <person name="Chourrout D."/>
            <person name="Li R."/>
            <person name="Bao Z."/>
        </authorList>
    </citation>
    <scope>NUCLEOTIDE SEQUENCE [LARGE SCALE GENOMIC DNA]</scope>
    <source>
        <strain evidence="13 14">PY_sf001</strain>
    </source>
</reference>
<keyword evidence="5" id="KW-0732">Signal</keyword>
<dbReference type="PANTHER" id="PTHR24365:SF541">
    <property type="entry name" value="PROTEIN TOLL-RELATED"/>
    <property type="match status" value="1"/>
</dbReference>
<keyword evidence="7 11" id="KW-1133">Transmembrane helix</keyword>
<keyword evidence="9 13" id="KW-0675">Receptor</keyword>
<dbReference type="InterPro" id="IPR000157">
    <property type="entry name" value="TIR_dom"/>
</dbReference>
<keyword evidence="4 11" id="KW-0812">Transmembrane</keyword>
<name>A0A210QQX7_MIZYE</name>
<dbReference type="SMART" id="SM00369">
    <property type="entry name" value="LRR_TYP"/>
    <property type="match status" value="6"/>
</dbReference>
<evidence type="ECO:0000256" key="6">
    <source>
        <dbReference type="ARBA" id="ARBA00022737"/>
    </source>
</evidence>
<organism evidence="13 14">
    <name type="scientific">Mizuhopecten yessoensis</name>
    <name type="common">Japanese scallop</name>
    <name type="synonym">Patinopecten yessoensis</name>
    <dbReference type="NCBI Taxonomy" id="6573"/>
    <lineage>
        <taxon>Eukaryota</taxon>
        <taxon>Metazoa</taxon>
        <taxon>Spiralia</taxon>
        <taxon>Lophotrochozoa</taxon>
        <taxon>Mollusca</taxon>
        <taxon>Bivalvia</taxon>
        <taxon>Autobranchia</taxon>
        <taxon>Pteriomorphia</taxon>
        <taxon>Pectinida</taxon>
        <taxon>Pectinoidea</taxon>
        <taxon>Pectinidae</taxon>
        <taxon>Mizuhopecten</taxon>
    </lineage>
</organism>
<keyword evidence="14" id="KW-1185">Reference proteome</keyword>
<dbReference type="Pfam" id="PF13306">
    <property type="entry name" value="LRR_5"/>
    <property type="match status" value="1"/>
</dbReference>
<dbReference type="SMART" id="SM00255">
    <property type="entry name" value="TIR"/>
    <property type="match status" value="1"/>
</dbReference>
<comment type="similarity">
    <text evidence="2">Belongs to the Toll-like receptor family.</text>
</comment>
<dbReference type="GO" id="GO:0007165">
    <property type="term" value="P:signal transduction"/>
    <property type="evidence" value="ECO:0007669"/>
    <property type="project" value="InterPro"/>
</dbReference>
<evidence type="ECO:0000256" key="9">
    <source>
        <dbReference type="ARBA" id="ARBA00023170"/>
    </source>
</evidence>
<dbReference type="Gene3D" id="3.80.10.10">
    <property type="entry name" value="Ribonuclease Inhibitor"/>
    <property type="match status" value="3"/>
</dbReference>
<evidence type="ECO:0000256" key="7">
    <source>
        <dbReference type="ARBA" id="ARBA00022989"/>
    </source>
</evidence>
<dbReference type="AlphaFoldDB" id="A0A210QQX7"/>
<dbReference type="PROSITE" id="PS50104">
    <property type="entry name" value="TIR"/>
    <property type="match status" value="1"/>
</dbReference>
<dbReference type="SMART" id="SM00082">
    <property type="entry name" value="LRRCT"/>
    <property type="match status" value="1"/>
</dbReference>
<evidence type="ECO:0000256" key="8">
    <source>
        <dbReference type="ARBA" id="ARBA00023136"/>
    </source>
</evidence>
<keyword evidence="8 11" id="KW-0472">Membrane</keyword>
<dbReference type="InterPro" id="IPR001611">
    <property type="entry name" value="Leu-rich_rpt"/>
</dbReference>
<dbReference type="STRING" id="6573.A0A210QQX7"/>
<evidence type="ECO:0000256" key="10">
    <source>
        <dbReference type="ARBA" id="ARBA00023180"/>
    </source>
</evidence>
<dbReference type="InterPro" id="IPR026906">
    <property type="entry name" value="LRR_5"/>
</dbReference>
<evidence type="ECO:0000256" key="3">
    <source>
        <dbReference type="ARBA" id="ARBA00022614"/>
    </source>
</evidence>
<evidence type="ECO:0000256" key="2">
    <source>
        <dbReference type="ARBA" id="ARBA00009634"/>
    </source>
</evidence>
<dbReference type="SUPFAM" id="SSF52200">
    <property type="entry name" value="Toll/Interleukin receptor TIR domain"/>
    <property type="match status" value="1"/>
</dbReference>
<dbReference type="SUPFAM" id="SSF52058">
    <property type="entry name" value="L domain-like"/>
    <property type="match status" value="1"/>
</dbReference>
<dbReference type="InterPro" id="IPR000483">
    <property type="entry name" value="Cys-rich_flank_reg_C"/>
</dbReference>
<feature type="domain" description="TIR" evidence="12">
    <location>
        <begin position="512"/>
        <end position="651"/>
    </location>
</feature>
<sequence>MQYIPVLPTYTKTVLFTKTNFSNITGKFLFNLTLIPVERLHFIDTLTKLIDPDSFVNLTKISTLEISRNYELPQDLISPILAYTPKIRTVKLTSNRWTTVPEDMFSGLHNSSISVISLKNNWIVNISGRHFFGLHFLQILDLSNNSLSQINFTGFESTSISTINLASNHFTKVPSFCGPTAQLTGKYKTLKLQQNYIRDLDGSSFQCLQFLHNLFLDKNSVSVIRSNTFAQLPKLEKLSMTFIGDHLHTIEGYAFNSSSLKNLDIGNNRYKFDKLPWLYRTVFASLPNLLSLDLTGNSLPSESKALGELFTNLNKLEKLILENTALKALPRNVFQNIPNLESLILIGNYISGWGDDPEVFGNVTSLRSLYLDGNNIKPVNKTSFPEHFLNSLDKLCLTNNPYTCTCDLKWFVDWIKSTKHTIIVNYPRRYACRYPPEMNNVLLKNYNPTTKICSHIDYPLIRNICIAVFVPSTIILIVVSVGYKFRFRLSYWLHILGIKRVGYKRIESDTDYRYDAFVIYSTVNRDFVFNYMIPELEDKAGCRLCIHERDFEVGRFILDNITNHFEHSKNIILVLSTAILNSEWCTFELSLTQSRTAIEGPGVLTVILLEELDTAILPSTVRAILDTVTYTEWSQEKSKQSRIWAKIVTALNTHKDGVDLL</sequence>
<dbReference type="OrthoDB" id="6069546at2759"/>
<comment type="subcellular location">
    <subcellularLocation>
        <location evidence="1">Membrane</location>
        <topology evidence="1">Single-pass type I membrane protein</topology>
    </subcellularLocation>
</comment>
<dbReference type="InterPro" id="IPR035897">
    <property type="entry name" value="Toll_tir_struct_dom_sf"/>
</dbReference>
<comment type="caution">
    <text evidence="13">The sequence shown here is derived from an EMBL/GenBank/DDBJ whole genome shotgun (WGS) entry which is preliminary data.</text>
</comment>
<evidence type="ECO:0000256" key="4">
    <source>
        <dbReference type="ARBA" id="ARBA00022692"/>
    </source>
</evidence>
<keyword evidence="6" id="KW-0677">Repeat</keyword>
<dbReference type="EMBL" id="NEDP02002316">
    <property type="protein sequence ID" value="OWF51142.1"/>
    <property type="molecule type" value="Genomic_DNA"/>
</dbReference>
<feature type="transmembrane region" description="Helical" evidence="11">
    <location>
        <begin position="460"/>
        <end position="483"/>
    </location>
</feature>
<dbReference type="GO" id="GO:0005886">
    <property type="term" value="C:plasma membrane"/>
    <property type="evidence" value="ECO:0007669"/>
    <property type="project" value="TreeGrafter"/>
</dbReference>
<evidence type="ECO:0000313" key="13">
    <source>
        <dbReference type="EMBL" id="OWF51142.1"/>
    </source>
</evidence>
<dbReference type="Gene3D" id="3.40.50.10140">
    <property type="entry name" value="Toll/interleukin-1 receptor homology (TIR) domain"/>
    <property type="match status" value="1"/>
</dbReference>
<dbReference type="PANTHER" id="PTHR24365">
    <property type="entry name" value="TOLL-LIKE RECEPTOR"/>
    <property type="match status" value="1"/>
</dbReference>
<evidence type="ECO:0000256" key="5">
    <source>
        <dbReference type="ARBA" id="ARBA00022729"/>
    </source>
</evidence>
<evidence type="ECO:0000259" key="12">
    <source>
        <dbReference type="PROSITE" id="PS50104"/>
    </source>
</evidence>
<dbReference type="InterPro" id="IPR003591">
    <property type="entry name" value="Leu-rich_rpt_typical-subtyp"/>
</dbReference>
<accession>A0A210QQX7</accession>
<evidence type="ECO:0000313" key="14">
    <source>
        <dbReference type="Proteomes" id="UP000242188"/>
    </source>
</evidence>
<dbReference type="GO" id="GO:0038023">
    <property type="term" value="F:signaling receptor activity"/>
    <property type="evidence" value="ECO:0007669"/>
    <property type="project" value="TreeGrafter"/>
</dbReference>
<evidence type="ECO:0000256" key="1">
    <source>
        <dbReference type="ARBA" id="ARBA00004479"/>
    </source>
</evidence>
<dbReference type="Proteomes" id="UP000242188">
    <property type="component" value="Unassembled WGS sequence"/>
</dbReference>
<dbReference type="PRINTS" id="PR00019">
    <property type="entry name" value="LEURICHRPT"/>
</dbReference>
<dbReference type="Pfam" id="PF13855">
    <property type="entry name" value="LRR_8"/>
    <property type="match status" value="2"/>
</dbReference>
<evidence type="ECO:0000256" key="11">
    <source>
        <dbReference type="SAM" id="Phobius"/>
    </source>
</evidence>
<proteinExistence type="inferred from homology"/>
<dbReference type="InterPro" id="IPR032675">
    <property type="entry name" value="LRR_dom_sf"/>
</dbReference>
<dbReference type="Pfam" id="PF01582">
    <property type="entry name" value="TIR"/>
    <property type="match status" value="1"/>
</dbReference>
<keyword evidence="3" id="KW-0433">Leucine-rich repeat</keyword>
<gene>
    <name evidence="13" type="ORF">KP79_PYT12345</name>
</gene>